<sequence>MTFFSFFFSSCSSFFYTYILAYTKLHSTPLHSIDDDFRLPHLVETRRTYSEEFECTYYCSGYYMYITNNAPGDEDESAQQPR</sequence>
<keyword evidence="2" id="KW-1185">Reference proteome</keyword>
<protein>
    <submittedName>
        <fullName evidence="1">Uncharacterized protein</fullName>
    </submittedName>
</protein>
<dbReference type="GeneID" id="54485646"/>
<reference evidence="1" key="1">
    <citation type="journal article" date="2020" name="Stud. Mycol.">
        <title>101 Dothideomycetes genomes: a test case for predicting lifestyles and emergence of pathogens.</title>
        <authorList>
            <person name="Haridas S."/>
            <person name="Albert R."/>
            <person name="Binder M."/>
            <person name="Bloem J."/>
            <person name="Labutti K."/>
            <person name="Salamov A."/>
            <person name="Andreopoulos B."/>
            <person name="Baker S."/>
            <person name="Barry K."/>
            <person name="Bills G."/>
            <person name="Bluhm B."/>
            <person name="Cannon C."/>
            <person name="Castanera R."/>
            <person name="Culley D."/>
            <person name="Daum C."/>
            <person name="Ezra D."/>
            <person name="Gonzalez J."/>
            <person name="Henrissat B."/>
            <person name="Kuo A."/>
            <person name="Liang C."/>
            <person name="Lipzen A."/>
            <person name="Lutzoni F."/>
            <person name="Magnuson J."/>
            <person name="Mondo S."/>
            <person name="Nolan M."/>
            <person name="Ohm R."/>
            <person name="Pangilinan J."/>
            <person name="Park H.-J."/>
            <person name="Ramirez L."/>
            <person name="Alfaro M."/>
            <person name="Sun H."/>
            <person name="Tritt A."/>
            <person name="Yoshinaga Y."/>
            <person name="Zwiers L.-H."/>
            <person name="Turgeon B."/>
            <person name="Goodwin S."/>
            <person name="Spatafora J."/>
            <person name="Crous P."/>
            <person name="Grigoriev I."/>
        </authorList>
    </citation>
    <scope>NUCLEOTIDE SEQUENCE</scope>
    <source>
        <strain evidence="1">CBS 121739</strain>
    </source>
</reference>
<dbReference type="RefSeq" id="XP_033597736.1">
    <property type="nucleotide sequence ID" value="XM_033744592.1"/>
</dbReference>
<dbReference type="AlphaFoldDB" id="A0A6A6VYJ4"/>
<gene>
    <name evidence="1" type="ORF">EJ05DRAFT_479076</name>
</gene>
<accession>A0A6A6VYJ4</accession>
<organism evidence="1 2">
    <name type="scientific">Pseudovirgaria hyperparasitica</name>
    <dbReference type="NCBI Taxonomy" id="470096"/>
    <lineage>
        <taxon>Eukaryota</taxon>
        <taxon>Fungi</taxon>
        <taxon>Dikarya</taxon>
        <taxon>Ascomycota</taxon>
        <taxon>Pezizomycotina</taxon>
        <taxon>Dothideomycetes</taxon>
        <taxon>Dothideomycetes incertae sedis</taxon>
        <taxon>Acrospermales</taxon>
        <taxon>Acrospermaceae</taxon>
        <taxon>Pseudovirgaria</taxon>
    </lineage>
</organism>
<evidence type="ECO:0000313" key="1">
    <source>
        <dbReference type="EMBL" id="KAF2755285.1"/>
    </source>
</evidence>
<evidence type="ECO:0000313" key="2">
    <source>
        <dbReference type="Proteomes" id="UP000799437"/>
    </source>
</evidence>
<name>A0A6A6VYJ4_9PEZI</name>
<dbReference type="Proteomes" id="UP000799437">
    <property type="component" value="Unassembled WGS sequence"/>
</dbReference>
<dbReference type="EMBL" id="ML996578">
    <property type="protein sequence ID" value="KAF2755285.1"/>
    <property type="molecule type" value="Genomic_DNA"/>
</dbReference>
<proteinExistence type="predicted"/>